<name>A0A1H8AEZ2_STIAU</name>
<evidence type="ECO:0000256" key="1">
    <source>
        <dbReference type="SAM" id="MobiDB-lite"/>
    </source>
</evidence>
<dbReference type="AlphaFoldDB" id="A0A1H8AEZ2"/>
<dbReference type="RefSeq" id="WP_143101608.1">
    <property type="nucleotide sequence ID" value="NZ_FOAP01000021.1"/>
</dbReference>
<protein>
    <submittedName>
        <fullName evidence="2">Uncharacterized protein</fullName>
    </submittedName>
</protein>
<accession>A0A1H8AEZ2</accession>
<dbReference type="EMBL" id="FOAP01000021">
    <property type="protein sequence ID" value="SEM68107.1"/>
    <property type="molecule type" value="Genomic_DNA"/>
</dbReference>
<sequence>MKSTSNSPSADPKKPDLGKSKGTLQNAPVGLNVKTDSGIKPCYLPEKPCDVDSIKISIHSADPTQKALTLKTQTRLIHEEISKATLSEAEKLKIFDFIIECVTGYPSHDAGVARESIEFEISSIWHGKTCPNAKHPATGMTWTSASGNELLVHNERHKKPTHKWILQAPALDLNLKGDGLAALSSFFSALLPLGNYNSFNFYASSCGCRDDGQPINKEFTALLRLYRKDTWSVLFEGVHGFSYKRKGSRGRYVLRDGKFSWITEDELRLGDSISTGTQEGDTNSSESTKAQWWCNLSIARNGQKFNPREIIESIETVREKLRAAKSVIEKLVDFRDSFRKYPQVGWYFDFTVSFLEGYWILTAGLQELTLRDGRLRSAGLLLDLEAEIKLLVIELKIAYGFRAYTDFIDTGVLLEIRGEVSIDISLKNTLHLFPQDSTLTEVKFEPKMVLALIAEAKASILGFGLFGGASFSGGFKVKEPKLIIDLNEGLEFQGELWLDDTICHAWMYDPFWFGLVSMDPIVVYKERYLKNFAY</sequence>
<evidence type="ECO:0000313" key="2">
    <source>
        <dbReference type="EMBL" id="SEM68107.1"/>
    </source>
</evidence>
<reference evidence="3" key="1">
    <citation type="submission" date="2016-10" db="EMBL/GenBank/DDBJ databases">
        <authorList>
            <person name="Varghese N."/>
            <person name="Submissions S."/>
        </authorList>
    </citation>
    <scope>NUCLEOTIDE SEQUENCE [LARGE SCALE GENOMIC DNA]</scope>
    <source>
        <strain evidence="3">DSM 17044</strain>
    </source>
</reference>
<proteinExistence type="predicted"/>
<organism evidence="2 3">
    <name type="scientific">Stigmatella aurantiaca</name>
    <dbReference type="NCBI Taxonomy" id="41"/>
    <lineage>
        <taxon>Bacteria</taxon>
        <taxon>Pseudomonadati</taxon>
        <taxon>Myxococcota</taxon>
        <taxon>Myxococcia</taxon>
        <taxon>Myxococcales</taxon>
        <taxon>Cystobacterineae</taxon>
        <taxon>Archangiaceae</taxon>
        <taxon>Stigmatella</taxon>
    </lineage>
</organism>
<gene>
    <name evidence="2" type="ORF">SAMN05444354_1214</name>
</gene>
<feature type="region of interest" description="Disordered" evidence="1">
    <location>
        <begin position="1"/>
        <end position="32"/>
    </location>
</feature>
<dbReference type="Proteomes" id="UP000182719">
    <property type="component" value="Unassembled WGS sequence"/>
</dbReference>
<evidence type="ECO:0000313" key="3">
    <source>
        <dbReference type="Proteomes" id="UP000182719"/>
    </source>
</evidence>
<keyword evidence="3" id="KW-1185">Reference proteome</keyword>